<dbReference type="AlphaFoldDB" id="A0A2T7NPY9"/>
<accession>A0A2T7NPY9</accession>
<name>A0A2T7NPY9_POMCA</name>
<keyword evidence="3" id="KW-1185">Reference proteome</keyword>
<evidence type="ECO:0000313" key="2">
    <source>
        <dbReference type="EMBL" id="PVD23216.1"/>
    </source>
</evidence>
<feature type="region of interest" description="Disordered" evidence="1">
    <location>
        <begin position="31"/>
        <end position="62"/>
    </location>
</feature>
<dbReference type="Proteomes" id="UP000245119">
    <property type="component" value="Linkage Group LG10"/>
</dbReference>
<evidence type="ECO:0000313" key="3">
    <source>
        <dbReference type="Proteomes" id="UP000245119"/>
    </source>
</evidence>
<feature type="compositionally biased region" description="Acidic residues" evidence="1">
    <location>
        <begin position="40"/>
        <end position="54"/>
    </location>
</feature>
<dbReference type="EMBL" id="PZQS01000010">
    <property type="protein sequence ID" value="PVD23216.1"/>
    <property type="molecule type" value="Genomic_DNA"/>
</dbReference>
<evidence type="ECO:0000256" key="1">
    <source>
        <dbReference type="SAM" id="MobiDB-lite"/>
    </source>
</evidence>
<gene>
    <name evidence="2" type="ORF">C0Q70_16479</name>
</gene>
<reference evidence="2 3" key="1">
    <citation type="submission" date="2018-04" db="EMBL/GenBank/DDBJ databases">
        <title>The genome of golden apple snail Pomacea canaliculata provides insight into stress tolerance and invasive adaptation.</title>
        <authorList>
            <person name="Liu C."/>
            <person name="Liu B."/>
            <person name="Ren Y."/>
            <person name="Zhang Y."/>
            <person name="Wang H."/>
            <person name="Li S."/>
            <person name="Jiang F."/>
            <person name="Yin L."/>
            <person name="Zhang G."/>
            <person name="Qian W."/>
            <person name="Fan W."/>
        </authorList>
    </citation>
    <scope>NUCLEOTIDE SEQUENCE [LARGE SCALE GENOMIC DNA]</scope>
    <source>
        <strain evidence="2">SZHN2017</strain>
        <tissue evidence="2">Muscle</tissue>
    </source>
</reference>
<organism evidence="2 3">
    <name type="scientific">Pomacea canaliculata</name>
    <name type="common">Golden apple snail</name>
    <dbReference type="NCBI Taxonomy" id="400727"/>
    <lineage>
        <taxon>Eukaryota</taxon>
        <taxon>Metazoa</taxon>
        <taxon>Spiralia</taxon>
        <taxon>Lophotrochozoa</taxon>
        <taxon>Mollusca</taxon>
        <taxon>Gastropoda</taxon>
        <taxon>Caenogastropoda</taxon>
        <taxon>Architaenioglossa</taxon>
        <taxon>Ampullarioidea</taxon>
        <taxon>Ampullariidae</taxon>
        <taxon>Pomacea</taxon>
    </lineage>
</organism>
<comment type="caution">
    <text evidence="2">The sequence shown here is derived from an EMBL/GenBank/DDBJ whole genome shotgun (WGS) entry which is preliminary data.</text>
</comment>
<proteinExistence type="predicted"/>
<sequence>MVGVEPLPECLLMTWATSASRLLHPSGQLLTLGRRKLSQADDDEDPDDPDEEEASPGTLQTP</sequence>
<protein>
    <submittedName>
        <fullName evidence="2">Uncharacterized protein</fullName>
    </submittedName>
</protein>